<dbReference type="PRINTS" id="PR01182">
    <property type="entry name" value="ORNDCRBXLASE"/>
</dbReference>
<keyword evidence="4" id="KW-0456">Lyase</keyword>
<organism evidence="6 7">
    <name type="scientific">Desulfonema ishimotonii</name>
    <dbReference type="NCBI Taxonomy" id="45657"/>
    <lineage>
        <taxon>Bacteria</taxon>
        <taxon>Pseudomonadati</taxon>
        <taxon>Thermodesulfobacteriota</taxon>
        <taxon>Desulfobacteria</taxon>
        <taxon>Desulfobacterales</taxon>
        <taxon>Desulfococcaceae</taxon>
        <taxon>Desulfonema</taxon>
    </lineage>
</organism>
<dbReference type="GO" id="GO:0006596">
    <property type="term" value="P:polyamine biosynthetic process"/>
    <property type="evidence" value="ECO:0007669"/>
    <property type="project" value="InterPro"/>
</dbReference>
<evidence type="ECO:0000313" key="6">
    <source>
        <dbReference type="EMBL" id="GBC60710.1"/>
    </source>
</evidence>
<name>A0A401FUS2_9BACT</name>
<dbReference type="FunFam" id="3.20.20.10:FF:000003">
    <property type="entry name" value="Diaminopimelate decarboxylase"/>
    <property type="match status" value="1"/>
</dbReference>
<dbReference type="GO" id="GO:0009089">
    <property type="term" value="P:lysine biosynthetic process via diaminopimelate"/>
    <property type="evidence" value="ECO:0007669"/>
    <property type="project" value="TreeGrafter"/>
</dbReference>
<comment type="cofactor">
    <cofactor evidence="1">
        <name>pyridoxal 5'-phosphate</name>
        <dbReference type="ChEBI" id="CHEBI:597326"/>
    </cofactor>
</comment>
<dbReference type="Pfam" id="PF02784">
    <property type="entry name" value="Orn_Arg_deC_N"/>
    <property type="match status" value="1"/>
</dbReference>
<dbReference type="Proteomes" id="UP000288096">
    <property type="component" value="Unassembled WGS sequence"/>
</dbReference>
<dbReference type="OrthoDB" id="9802241at2"/>
<keyword evidence="2" id="KW-0210">Decarboxylase</keyword>
<protein>
    <submittedName>
        <fullName evidence="6">Pyridoxal-dependent decarboxylase, exosortase A system-associated</fullName>
    </submittedName>
</protein>
<dbReference type="Gene3D" id="3.20.20.10">
    <property type="entry name" value="Alanine racemase"/>
    <property type="match status" value="1"/>
</dbReference>
<dbReference type="PRINTS" id="PR01179">
    <property type="entry name" value="ODADCRBXLASE"/>
</dbReference>
<accession>A0A401FUS2</accession>
<dbReference type="SUPFAM" id="SSF51419">
    <property type="entry name" value="PLP-binding barrel"/>
    <property type="match status" value="1"/>
</dbReference>
<comment type="caution">
    <text evidence="6">The sequence shown here is derived from an EMBL/GenBank/DDBJ whole genome shotgun (WGS) entry which is preliminary data.</text>
</comment>
<reference evidence="7" key="2">
    <citation type="submission" date="2019-01" db="EMBL/GenBank/DDBJ databases">
        <title>Genome sequence of Desulfonema ishimotonii strain Tokyo 01.</title>
        <authorList>
            <person name="Fukui M."/>
        </authorList>
    </citation>
    <scope>NUCLEOTIDE SEQUENCE [LARGE SCALE GENOMIC DNA]</scope>
    <source>
        <strain evidence="7">Tokyo 01</strain>
    </source>
</reference>
<evidence type="ECO:0000256" key="2">
    <source>
        <dbReference type="ARBA" id="ARBA00022793"/>
    </source>
</evidence>
<dbReference type="PANTHER" id="PTHR43727:SF2">
    <property type="entry name" value="GROUP IV DECARBOXYLASE"/>
    <property type="match status" value="1"/>
</dbReference>
<dbReference type="SUPFAM" id="SSF50621">
    <property type="entry name" value="Alanine racemase C-terminal domain-like"/>
    <property type="match status" value="1"/>
</dbReference>
<feature type="domain" description="Orn/DAP/Arg decarboxylase 2 N-terminal" evidence="5">
    <location>
        <begin position="34"/>
        <end position="284"/>
    </location>
</feature>
<evidence type="ECO:0000256" key="3">
    <source>
        <dbReference type="ARBA" id="ARBA00022898"/>
    </source>
</evidence>
<keyword evidence="7" id="KW-1185">Reference proteome</keyword>
<dbReference type="PANTHER" id="PTHR43727">
    <property type="entry name" value="DIAMINOPIMELATE DECARBOXYLASE"/>
    <property type="match status" value="1"/>
</dbReference>
<sequence>MTRDEFYRIADRETLVRKIAACGTPAYLFFTEMIGEQIRLLKACLGDRFSIHYAVKANPHPGILKYMAGQGVGADVASGGELRAALGSGISPGQIEFSGPGKTEDELKSAIARGIASVNAESVEELALLDRLAGQAGMRANVGIRVNPDFGKGASGIRMAGDTPFGIPEDRAGEALAFIKAHSERLCFTGLHVHTGSQISDEGAIIDNMQRILDLALSLERTGGLRMNKINFGGGWGIRYFPGQEKPDPDILAEELGYLFDEPEYAGLRERAQMILEPGRFLVAESGVYATKILYRKQIRVRDFAVVDGGMHQNYLLAGEWGRWFAGILNWISCRDRGLRRPHRSG</sequence>
<dbReference type="InterPro" id="IPR000183">
    <property type="entry name" value="Orn/DAP/Arg_de-COase"/>
</dbReference>
<dbReference type="PROSITE" id="PS00878">
    <property type="entry name" value="ODR_DC_2_1"/>
    <property type="match status" value="1"/>
</dbReference>
<evidence type="ECO:0000256" key="4">
    <source>
        <dbReference type="ARBA" id="ARBA00023239"/>
    </source>
</evidence>
<dbReference type="InterPro" id="IPR009006">
    <property type="entry name" value="Ala_racemase/Decarboxylase_C"/>
</dbReference>
<evidence type="ECO:0000256" key="1">
    <source>
        <dbReference type="ARBA" id="ARBA00001933"/>
    </source>
</evidence>
<dbReference type="AlphaFoldDB" id="A0A401FUS2"/>
<reference evidence="7" key="1">
    <citation type="submission" date="2017-11" db="EMBL/GenBank/DDBJ databases">
        <authorList>
            <person name="Watanabe M."/>
            <person name="Kojima H."/>
        </authorList>
    </citation>
    <scope>NUCLEOTIDE SEQUENCE [LARGE SCALE GENOMIC DNA]</scope>
    <source>
        <strain evidence="7">Tokyo 01</strain>
    </source>
</reference>
<dbReference type="InterPro" id="IPR002433">
    <property type="entry name" value="Orn_de-COase"/>
</dbReference>
<dbReference type="RefSeq" id="WP_124328094.1">
    <property type="nucleotide sequence ID" value="NZ_BEXT01000001.1"/>
</dbReference>
<dbReference type="InterPro" id="IPR022653">
    <property type="entry name" value="De-COase2_pyr-phos_BS"/>
</dbReference>
<dbReference type="InterPro" id="IPR029066">
    <property type="entry name" value="PLP-binding_barrel"/>
</dbReference>
<dbReference type="EMBL" id="BEXT01000001">
    <property type="protein sequence ID" value="GBC60710.1"/>
    <property type="molecule type" value="Genomic_DNA"/>
</dbReference>
<evidence type="ECO:0000313" key="7">
    <source>
        <dbReference type="Proteomes" id="UP000288096"/>
    </source>
</evidence>
<dbReference type="Gene3D" id="2.40.37.10">
    <property type="entry name" value="Lyase, Ornithine Decarboxylase, Chain A, domain 1"/>
    <property type="match status" value="1"/>
</dbReference>
<evidence type="ECO:0000259" key="5">
    <source>
        <dbReference type="Pfam" id="PF02784"/>
    </source>
</evidence>
<dbReference type="GO" id="GO:0008836">
    <property type="term" value="F:diaminopimelate decarboxylase activity"/>
    <property type="evidence" value="ECO:0007669"/>
    <property type="project" value="TreeGrafter"/>
</dbReference>
<keyword evidence="3" id="KW-0663">Pyridoxal phosphate</keyword>
<gene>
    <name evidence="6" type="ORF">DENIS_1667</name>
</gene>
<dbReference type="InterPro" id="IPR022644">
    <property type="entry name" value="De-COase2_N"/>
</dbReference>
<proteinExistence type="predicted"/>